<sequence>MDQRSKPTNYPTTFESSSYSREEEIRNITRHVGWLKSYQAKRKNRMAIAGISRMMNDDELERDILTLIDMRNSVTDEVYQMGEVEKKAKELTDKWRTLKDQLSDVVQGREVGFLAEKVVRK</sequence>
<name>A0A1D9QD21_SCLS1</name>
<dbReference type="VEuPathDB" id="FungiDB:sscle_10g076200"/>
<protein>
    <submittedName>
        <fullName evidence="2">Uncharacterized protein</fullName>
    </submittedName>
</protein>
<reference evidence="3" key="1">
    <citation type="journal article" date="2017" name="Genome Biol. Evol.">
        <title>The complete genome sequence of the phytopathogenic fungus Sclerotinia sclerotiorum reveals insights into the genome architecture of broad host range pathogens.</title>
        <authorList>
            <person name="Derbyshire M."/>
            <person name="Denton-Giles M."/>
            <person name="Hegedus D."/>
            <person name="Seifbarghy S."/>
            <person name="Rollins J."/>
            <person name="van Kan J."/>
            <person name="Seidl M.F."/>
            <person name="Faino L."/>
            <person name="Mbengue M."/>
            <person name="Navaud O."/>
            <person name="Raffaele S."/>
            <person name="Hammond-Kosack K."/>
            <person name="Heard S."/>
            <person name="Oliver R."/>
        </authorList>
    </citation>
    <scope>NUCLEOTIDE SEQUENCE [LARGE SCALE GENOMIC DNA]</scope>
    <source>
        <strain evidence="3">ATCC 18683 / 1980 / Ss-1</strain>
    </source>
</reference>
<feature type="compositionally biased region" description="Polar residues" evidence="1">
    <location>
        <begin position="1"/>
        <end position="14"/>
    </location>
</feature>
<dbReference type="AlphaFoldDB" id="A0A1D9QD21"/>
<gene>
    <name evidence="2" type="ORF">sscle_10g076200</name>
</gene>
<feature type="region of interest" description="Disordered" evidence="1">
    <location>
        <begin position="1"/>
        <end position="21"/>
    </location>
</feature>
<evidence type="ECO:0000256" key="1">
    <source>
        <dbReference type="SAM" id="MobiDB-lite"/>
    </source>
</evidence>
<dbReference type="Proteomes" id="UP000177798">
    <property type="component" value="Chromosome 10"/>
</dbReference>
<evidence type="ECO:0000313" key="2">
    <source>
        <dbReference type="EMBL" id="APA12850.1"/>
    </source>
</evidence>
<dbReference type="EMBL" id="CP017823">
    <property type="protein sequence ID" value="APA12850.1"/>
    <property type="molecule type" value="Genomic_DNA"/>
</dbReference>
<dbReference type="KEGG" id="ssl:SS1G_08313"/>
<proteinExistence type="predicted"/>
<dbReference type="RefSeq" id="XP_001590573.1">
    <property type="nucleotide sequence ID" value="XM_001590523.1"/>
</dbReference>
<accession>A0A1D9QD21</accession>
<organism evidence="2 3">
    <name type="scientific">Sclerotinia sclerotiorum (strain ATCC 18683 / 1980 / Ss-1)</name>
    <name type="common">White mold</name>
    <name type="synonym">Whetzelinia sclerotiorum</name>
    <dbReference type="NCBI Taxonomy" id="665079"/>
    <lineage>
        <taxon>Eukaryota</taxon>
        <taxon>Fungi</taxon>
        <taxon>Dikarya</taxon>
        <taxon>Ascomycota</taxon>
        <taxon>Pezizomycotina</taxon>
        <taxon>Leotiomycetes</taxon>
        <taxon>Helotiales</taxon>
        <taxon>Sclerotiniaceae</taxon>
        <taxon>Sclerotinia</taxon>
    </lineage>
</organism>
<evidence type="ECO:0000313" key="3">
    <source>
        <dbReference type="Proteomes" id="UP000177798"/>
    </source>
</evidence>
<dbReference type="OrthoDB" id="3540316at2759"/>